<reference evidence="4" key="1">
    <citation type="journal article" date="2021" name="PeerJ">
        <title>Extensive microbial diversity within the chicken gut microbiome revealed by metagenomics and culture.</title>
        <authorList>
            <person name="Gilroy R."/>
            <person name="Ravi A."/>
            <person name="Getino M."/>
            <person name="Pursley I."/>
            <person name="Horton D.L."/>
            <person name="Alikhan N.F."/>
            <person name="Baker D."/>
            <person name="Gharbi K."/>
            <person name="Hall N."/>
            <person name="Watson M."/>
            <person name="Adriaenssens E.M."/>
            <person name="Foster-Nyarko E."/>
            <person name="Jarju S."/>
            <person name="Secka A."/>
            <person name="Antonio M."/>
            <person name="Oren A."/>
            <person name="Chaudhuri R.R."/>
            <person name="La Ragione R."/>
            <person name="Hildebrand F."/>
            <person name="Pallen M.J."/>
        </authorList>
    </citation>
    <scope>NUCLEOTIDE SEQUENCE</scope>
    <source>
        <strain evidence="4">ChiBcec2-3848</strain>
    </source>
</reference>
<accession>A0A9D2PN61</accession>
<sequence length="409" mass="45806">MLNQEKWKGPTPTEEFHRRFEETLTEIENMPEEKRGAGFARRKLIQGCAAAAACTAFFAGICAANPVWASELPVIGELFQLVEERLSFSGDYDSYMESVKTEGSSEADTDAANASQSASDQGITIKASEAYCNGTAMYVSFSMESQEPFQETMEKQDGNPSVILDTELQIQDGEVLFYPLAPEGSFTDDHTYVGMIRLELGDLGLGQAPGENFLANFHITEIVGDLKNPDRPDTGYTEEELAAMSEEEWKQVTREAEDKGEWNQYPNAREHWWKDGSWEFTVEVPVNLDQVQTVELMDAADSGIGIESVTLTPFEISLKELDANQETATMPVMMDADFQLLNGGVNVTTAAVGGHDLSTVYIYICDYTEYMDQLKPQYYNGEIAEEEFRNLLEEKALYKTEVHFDHMEN</sequence>
<keyword evidence="2" id="KW-0472">Membrane</keyword>
<name>A0A9D2PN61_9FIRM</name>
<dbReference type="Pfam" id="PF13786">
    <property type="entry name" value="DUF4179"/>
    <property type="match status" value="1"/>
</dbReference>
<evidence type="ECO:0000313" key="5">
    <source>
        <dbReference type="Proteomes" id="UP000823886"/>
    </source>
</evidence>
<dbReference type="AlphaFoldDB" id="A0A9D2PN61"/>
<evidence type="ECO:0000313" key="4">
    <source>
        <dbReference type="EMBL" id="HJC63353.1"/>
    </source>
</evidence>
<dbReference type="Gene3D" id="2.60.40.1630">
    <property type="entry name" value="bacillus anthracis domain"/>
    <property type="match status" value="1"/>
</dbReference>
<evidence type="ECO:0000256" key="2">
    <source>
        <dbReference type="SAM" id="Phobius"/>
    </source>
</evidence>
<protein>
    <submittedName>
        <fullName evidence="4">DUF4179 domain-containing protein</fullName>
    </submittedName>
</protein>
<organism evidence="4 5">
    <name type="scientific">Candidatus Blautia merdavium</name>
    <dbReference type="NCBI Taxonomy" id="2838494"/>
    <lineage>
        <taxon>Bacteria</taxon>
        <taxon>Bacillati</taxon>
        <taxon>Bacillota</taxon>
        <taxon>Clostridia</taxon>
        <taxon>Lachnospirales</taxon>
        <taxon>Lachnospiraceae</taxon>
        <taxon>Blautia</taxon>
    </lineage>
</organism>
<dbReference type="InterPro" id="IPR025436">
    <property type="entry name" value="DUF4179"/>
</dbReference>
<dbReference type="Proteomes" id="UP000823886">
    <property type="component" value="Unassembled WGS sequence"/>
</dbReference>
<feature type="compositionally biased region" description="Low complexity" evidence="1">
    <location>
        <begin position="110"/>
        <end position="119"/>
    </location>
</feature>
<dbReference type="EMBL" id="DWVZ01000092">
    <property type="protein sequence ID" value="HJC63353.1"/>
    <property type="molecule type" value="Genomic_DNA"/>
</dbReference>
<feature type="region of interest" description="Disordered" evidence="1">
    <location>
        <begin position="99"/>
        <end position="119"/>
    </location>
</feature>
<evidence type="ECO:0000256" key="1">
    <source>
        <dbReference type="SAM" id="MobiDB-lite"/>
    </source>
</evidence>
<keyword evidence="2" id="KW-1133">Transmembrane helix</keyword>
<feature type="transmembrane region" description="Helical" evidence="2">
    <location>
        <begin position="44"/>
        <end position="68"/>
    </location>
</feature>
<feature type="domain" description="DUF4179" evidence="3">
    <location>
        <begin position="41"/>
        <end position="145"/>
    </location>
</feature>
<keyword evidence="2" id="KW-0812">Transmembrane</keyword>
<proteinExistence type="predicted"/>
<comment type="caution">
    <text evidence="4">The sequence shown here is derived from an EMBL/GenBank/DDBJ whole genome shotgun (WGS) entry which is preliminary data.</text>
</comment>
<reference evidence="4" key="2">
    <citation type="submission" date="2021-04" db="EMBL/GenBank/DDBJ databases">
        <authorList>
            <person name="Gilroy R."/>
        </authorList>
    </citation>
    <scope>NUCLEOTIDE SEQUENCE</scope>
    <source>
        <strain evidence="4">ChiBcec2-3848</strain>
    </source>
</reference>
<evidence type="ECO:0000259" key="3">
    <source>
        <dbReference type="Pfam" id="PF13786"/>
    </source>
</evidence>
<gene>
    <name evidence="4" type="ORF">H9753_07025</name>
</gene>